<sequence length="311" mass="33838">MSDGIEYEGLADDRSIHAGSDRCFRDYSPGDTVLSLSDDGRAIYTRPMPSFPSPTGEEDYPEDVITVATPSKTTDYEAVSPNHDGGALFPATGSRRSSSGSSNSSSRTPMGRFRRDEQPHEKLALQLSATTAATDAAAPCSTTPPPPRRYGPDPSTLLPGEGTDIMAPALLPQNGLEDVEMDLNAPPAPPPHHRPRHPHHWQRRGQRPAGDIPLPASAPRLPRSVLGPPSSSATARTPAEELHEKTRFMKSTEWEMLASEEQAKYIHEVRRVRAVELPRESKTVRVRKRNRARGGEGAKTDESQSGPSSRS</sequence>
<dbReference type="AlphaFoldDB" id="A0AAN9V9I8"/>
<protein>
    <submittedName>
        <fullName evidence="2">Uncharacterized protein</fullName>
    </submittedName>
</protein>
<evidence type="ECO:0000256" key="1">
    <source>
        <dbReference type="SAM" id="MobiDB-lite"/>
    </source>
</evidence>
<proteinExistence type="predicted"/>
<organism evidence="2 3">
    <name type="scientific">Diatrype stigma</name>
    <dbReference type="NCBI Taxonomy" id="117547"/>
    <lineage>
        <taxon>Eukaryota</taxon>
        <taxon>Fungi</taxon>
        <taxon>Dikarya</taxon>
        <taxon>Ascomycota</taxon>
        <taxon>Pezizomycotina</taxon>
        <taxon>Sordariomycetes</taxon>
        <taxon>Xylariomycetidae</taxon>
        <taxon>Xylariales</taxon>
        <taxon>Diatrypaceae</taxon>
        <taxon>Diatrype</taxon>
    </lineage>
</organism>
<feature type="compositionally biased region" description="Low complexity" evidence="1">
    <location>
        <begin position="129"/>
        <end position="141"/>
    </location>
</feature>
<feature type="compositionally biased region" description="Basic and acidic residues" evidence="1">
    <location>
        <begin position="113"/>
        <end position="123"/>
    </location>
</feature>
<feature type="compositionally biased region" description="Basic residues" evidence="1">
    <location>
        <begin position="191"/>
        <end position="206"/>
    </location>
</feature>
<feature type="region of interest" description="Disordered" evidence="1">
    <location>
        <begin position="276"/>
        <end position="311"/>
    </location>
</feature>
<feature type="region of interest" description="Disordered" evidence="1">
    <location>
        <begin position="70"/>
        <end position="244"/>
    </location>
</feature>
<dbReference type="Proteomes" id="UP001320420">
    <property type="component" value="Unassembled WGS sequence"/>
</dbReference>
<keyword evidence="3" id="KW-1185">Reference proteome</keyword>
<evidence type="ECO:0000313" key="2">
    <source>
        <dbReference type="EMBL" id="KAK7757019.1"/>
    </source>
</evidence>
<name>A0AAN9V9I8_9PEZI</name>
<feature type="compositionally biased region" description="Basic and acidic residues" evidence="1">
    <location>
        <begin position="11"/>
        <end position="25"/>
    </location>
</feature>
<feature type="compositionally biased region" description="Low complexity" evidence="1">
    <location>
        <begin position="93"/>
        <end position="107"/>
    </location>
</feature>
<comment type="caution">
    <text evidence="2">The sequence shown here is derived from an EMBL/GenBank/DDBJ whole genome shotgun (WGS) entry which is preliminary data.</text>
</comment>
<reference evidence="2 3" key="1">
    <citation type="submission" date="2024-02" db="EMBL/GenBank/DDBJ databases">
        <title>De novo assembly and annotation of 12 fungi associated with fruit tree decline syndrome in Ontario, Canada.</title>
        <authorList>
            <person name="Sulman M."/>
            <person name="Ellouze W."/>
            <person name="Ilyukhin E."/>
        </authorList>
    </citation>
    <scope>NUCLEOTIDE SEQUENCE [LARGE SCALE GENOMIC DNA]</scope>
    <source>
        <strain evidence="2 3">M11/M66-122</strain>
    </source>
</reference>
<dbReference type="EMBL" id="JAKJXP020000004">
    <property type="protein sequence ID" value="KAK7757019.1"/>
    <property type="molecule type" value="Genomic_DNA"/>
</dbReference>
<feature type="region of interest" description="Disordered" evidence="1">
    <location>
        <begin position="1"/>
        <end position="29"/>
    </location>
</feature>
<feature type="compositionally biased region" description="Acidic residues" evidence="1">
    <location>
        <begin position="1"/>
        <end position="10"/>
    </location>
</feature>
<gene>
    <name evidence="2" type="ORF">SLS62_001035</name>
</gene>
<evidence type="ECO:0000313" key="3">
    <source>
        <dbReference type="Proteomes" id="UP001320420"/>
    </source>
</evidence>
<feature type="compositionally biased region" description="Basic and acidic residues" evidence="1">
    <location>
        <begin position="293"/>
        <end position="302"/>
    </location>
</feature>
<accession>A0AAN9V9I8</accession>